<keyword evidence="5" id="KW-0963">Cytoplasm</keyword>
<dbReference type="Pfam" id="PF01975">
    <property type="entry name" value="SurE"/>
    <property type="match status" value="1"/>
</dbReference>
<dbReference type="EMBL" id="FOFU01000009">
    <property type="protein sequence ID" value="SEQ71374.1"/>
    <property type="molecule type" value="Genomic_DNA"/>
</dbReference>
<keyword evidence="5" id="KW-0547">Nucleotide-binding</keyword>
<dbReference type="GO" id="GO:0046872">
    <property type="term" value="F:metal ion binding"/>
    <property type="evidence" value="ECO:0007669"/>
    <property type="project" value="UniProtKB-UniRule"/>
</dbReference>
<feature type="domain" description="Survival protein SurE-like phosphatase/nucleotidase" evidence="6">
    <location>
        <begin position="3"/>
        <end position="186"/>
    </location>
</feature>
<keyword evidence="4 5" id="KW-0378">Hydrolase</keyword>
<comment type="catalytic activity">
    <reaction evidence="1 5">
        <text>a ribonucleoside 5'-phosphate + H2O = a ribonucleoside + phosphate</text>
        <dbReference type="Rhea" id="RHEA:12484"/>
        <dbReference type="ChEBI" id="CHEBI:15377"/>
        <dbReference type="ChEBI" id="CHEBI:18254"/>
        <dbReference type="ChEBI" id="CHEBI:43474"/>
        <dbReference type="ChEBI" id="CHEBI:58043"/>
        <dbReference type="EC" id="3.1.3.5"/>
    </reaction>
</comment>
<dbReference type="EC" id="3.1.3.5" evidence="5"/>
<evidence type="ECO:0000259" key="6">
    <source>
        <dbReference type="Pfam" id="PF01975"/>
    </source>
</evidence>
<protein>
    <recommendedName>
        <fullName evidence="5">5'-nucleotidase SurE</fullName>
        <ecNumber evidence="5">3.1.3.5</ecNumber>
    </recommendedName>
    <alternativeName>
        <fullName evidence="5">Nucleoside 5'-monophosphate phosphohydrolase</fullName>
    </alternativeName>
</protein>
<accession>A0A1H9I9Z9</accession>
<feature type="binding site" evidence="5">
    <location>
        <position position="94"/>
    </location>
    <ligand>
        <name>a divalent metal cation</name>
        <dbReference type="ChEBI" id="CHEBI:60240"/>
    </ligand>
</feature>
<organism evidence="7 8">
    <name type="scientific">Treponema bryantii</name>
    <dbReference type="NCBI Taxonomy" id="163"/>
    <lineage>
        <taxon>Bacteria</taxon>
        <taxon>Pseudomonadati</taxon>
        <taxon>Spirochaetota</taxon>
        <taxon>Spirochaetia</taxon>
        <taxon>Spirochaetales</taxon>
        <taxon>Treponemataceae</taxon>
        <taxon>Treponema</taxon>
    </lineage>
</organism>
<dbReference type="Gene3D" id="3.40.1210.10">
    <property type="entry name" value="Survival protein SurE-like phosphatase/nucleotidase"/>
    <property type="match status" value="1"/>
</dbReference>
<comment type="cofactor">
    <cofactor evidence="5">
        <name>a divalent metal cation</name>
        <dbReference type="ChEBI" id="CHEBI:60240"/>
    </cofactor>
    <text evidence="5">Binds 1 divalent metal cation per subunit.</text>
</comment>
<dbReference type="InterPro" id="IPR036523">
    <property type="entry name" value="SurE-like_sf"/>
</dbReference>
<evidence type="ECO:0000256" key="2">
    <source>
        <dbReference type="ARBA" id="ARBA00011062"/>
    </source>
</evidence>
<comment type="subcellular location">
    <subcellularLocation>
        <location evidence="5">Cytoplasm</location>
    </subcellularLocation>
</comment>
<evidence type="ECO:0000256" key="4">
    <source>
        <dbReference type="ARBA" id="ARBA00022801"/>
    </source>
</evidence>
<sequence>MKILLANDDGIQAKGIQILYNRLIQDSENEVYVIAPDSNRSAVSHHITMFKGYTIKEHKKNQWAISGFPVDCACLGLISDFFDFKFDLVISGINEGANMGTDIIYSGTCGAARQAVLNGVPAIALSVNPEIWDEEHVNNMKYEALADFAAKNLKELAALASIEPPRIFVNVNAGSLDSYKGVKYCKDLCIRNYGDSLHVEKGDGEMPVSYVIGGAVPKHNENCDAYAVKEGFIAISRVYADPLATEIVDGMQFKL</sequence>
<evidence type="ECO:0000313" key="8">
    <source>
        <dbReference type="Proteomes" id="UP000182360"/>
    </source>
</evidence>
<dbReference type="InterPro" id="IPR030048">
    <property type="entry name" value="SurE"/>
</dbReference>
<dbReference type="HAMAP" id="MF_00060">
    <property type="entry name" value="SurE"/>
    <property type="match status" value="1"/>
</dbReference>
<dbReference type="PANTHER" id="PTHR30457:SF0">
    <property type="entry name" value="PHOSPHATASE, PUTATIVE (AFU_ORTHOLOGUE AFUA_4G01070)-RELATED"/>
    <property type="match status" value="1"/>
</dbReference>
<evidence type="ECO:0000256" key="5">
    <source>
        <dbReference type="HAMAP-Rule" id="MF_00060"/>
    </source>
</evidence>
<name>A0A1H9I9Z9_9SPIR</name>
<proteinExistence type="inferred from homology"/>
<feature type="binding site" evidence="5">
    <location>
        <position position="41"/>
    </location>
    <ligand>
        <name>a divalent metal cation</name>
        <dbReference type="ChEBI" id="CHEBI:60240"/>
    </ligand>
</feature>
<keyword evidence="3 5" id="KW-0479">Metal-binding</keyword>
<dbReference type="PANTHER" id="PTHR30457">
    <property type="entry name" value="5'-NUCLEOTIDASE SURE"/>
    <property type="match status" value="1"/>
</dbReference>
<feature type="binding site" evidence="5">
    <location>
        <position position="8"/>
    </location>
    <ligand>
        <name>a divalent metal cation</name>
        <dbReference type="ChEBI" id="CHEBI:60240"/>
    </ligand>
</feature>
<evidence type="ECO:0000256" key="1">
    <source>
        <dbReference type="ARBA" id="ARBA00000815"/>
    </source>
</evidence>
<evidence type="ECO:0000256" key="3">
    <source>
        <dbReference type="ARBA" id="ARBA00022723"/>
    </source>
</evidence>
<dbReference type="SUPFAM" id="SSF64167">
    <property type="entry name" value="SurE-like"/>
    <property type="match status" value="1"/>
</dbReference>
<comment type="similarity">
    <text evidence="2 5">Belongs to the SurE nucleotidase family.</text>
</comment>
<gene>
    <name evidence="5" type="primary">surE</name>
    <name evidence="7" type="ORF">SAMN04487977_10931</name>
</gene>
<feature type="binding site" evidence="5">
    <location>
        <position position="9"/>
    </location>
    <ligand>
        <name>a divalent metal cation</name>
        <dbReference type="ChEBI" id="CHEBI:60240"/>
    </ligand>
</feature>
<dbReference type="GO" id="GO:0000166">
    <property type="term" value="F:nucleotide binding"/>
    <property type="evidence" value="ECO:0007669"/>
    <property type="project" value="UniProtKB-KW"/>
</dbReference>
<dbReference type="OrthoDB" id="9780815at2"/>
<dbReference type="InterPro" id="IPR002828">
    <property type="entry name" value="SurE-like_Pase/nucleotidase"/>
</dbReference>
<evidence type="ECO:0000313" key="7">
    <source>
        <dbReference type="EMBL" id="SEQ71374.1"/>
    </source>
</evidence>
<dbReference type="GO" id="GO:0005737">
    <property type="term" value="C:cytoplasm"/>
    <property type="evidence" value="ECO:0007669"/>
    <property type="project" value="UniProtKB-SubCell"/>
</dbReference>
<dbReference type="Proteomes" id="UP000182360">
    <property type="component" value="Unassembled WGS sequence"/>
</dbReference>
<reference evidence="7 8" key="1">
    <citation type="submission" date="2016-10" db="EMBL/GenBank/DDBJ databases">
        <authorList>
            <person name="de Groot N.N."/>
        </authorList>
    </citation>
    <scope>NUCLEOTIDE SEQUENCE [LARGE SCALE GENOMIC DNA]</scope>
    <source>
        <strain evidence="7 8">B25</strain>
    </source>
</reference>
<comment type="function">
    <text evidence="5">Nucleotidase that shows phosphatase activity on nucleoside 5'-monophosphates.</text>
</comment>
<dbReference type="GO" id="GO:0008253">
    <property type="term" value="F:5'-nucleotidase activity"/>
    <property type="evidence" value="ECO:0007669"/>
    <property type="project" value="UniProtKB-UniRule"/>
</dbReference>
<dbReference type="RefSeq" id="WP_074644787.1">
    <property type="nucleotide sequence ID" value="NZ_AP025286.1"/>
</dbReference>
<keyword evidence="8" id="KW-1185">Reference proteome</keyword>
<dbReference type="NCBIfam" id="TIGR00087">
    <property type="entry name" value="surE"/>
    <property type="match status" value="1"/>
</dbReference>
<dbReference type="AlphaFoldDB" id="A0A1H9I9Z9"/>